<proteinExistence type="predicted"/>
<keyword evidence="3" id="KW-1185">Reference proteome</keyword>
<dbReference type="HOGENOM" id="CLU_128295_0_0_1"/>
<accession>A0A074W584</accession>
<keyword evidence="1" id="KW-0732">Signal</keyword>
<dbReference type="GeneID" id="63920882"/>
<sequence length="126" mass="13579">MLSRSLSILLLGLIALLSLATPAAAGPDFWAMWNNRNRCLQKDPRVVAAIGVFCNRNFYTGHAYAAQGISFEGVALGVGASCAYGTFVPQVWCESQMLETCAMGNGKGRGNRGYDNGCQHFWIING</sequence>
<evidence type="ECO:0000313" key="2">
    <source>
        <dbReference type="EMBL" id="KEQ66719.1"/>
    </source>
</evidence>
<reference evidence="2 3" key="1">
    <citation type="journal article" date="2014" name="BMC Genomics">
        <title>Genome sequencing of four Aureobasidium pullulans varieties: biotechnological potential, stress tolerance, and description of new species.</title>
        <authorList>
            <person name="Gostin Ar C."/>
            <person name="Ohm R.A."/>
            <person name="Kogej T."/>
            <person name="Sonjak S."/>
            <person name="Turk M."/>
            <person name="Zajc J."/>
            <person name="Zalar P."/>
            <person name="Grube M."/>
            <person name="Sun H."/>
            <person name="Han J."/>
            <person name="Sharma A."/>
            <person name="Chiniquy J."/>
            <person name="Ngan C.Y."/>
            <person name="Lipzen A."/>
            <person name="Barry K."/>
            <person name="Grigoriev I.V."/>
            <person name="Gunde-Cimerman N."/>
        </authorList>
    </citation>
    <scope>NUCLEOTIDE SEQUENCE [LARGE SCALE GENOMIC DNA]</scope>
    <source>
        <strain evidence="2 3">CBS 110374</strain>
    </source>
</reference>
<dbReference type="RefSeq" id="XP_040883742.1">
    <property type="nucleotide sequence ID" value="XM_041027509.1"/>
</dbReference>
<dbReference type="AlphaFoldDB" id="A0A074W584"/>
<feature type="signal peptide" evidence="1">
    <location>
        <begin position="1"/>
        <end position="25"/>
    </location>
</feature>
<protein>
    <submittedName>
        <fullName evidence="2">Uncharacterized protein</fullName>
    </submittedName>
</protein>
<dbReference type="EMBL" id="KL584825">
    <property type="protein sequence ID" value="KEQ66719.1"/>
    <property type="molecule type" value="Genomic_DNA"/>
</dbReference>
<evidence type="ECO:0000313" key="3">
    <source>
        <dbReference type="Proteomes" id="UP000030672"/>
    </source>
</evidence>
<organism evidence="2 3">
    <name type="scientific">Aureobasidium melanogenum (strain CBS 110374)</name>
    <name type="common">Aureobasidium pullulans var. melanogenum</name>
    <dbReference type="NCBI Taxonomy" id="1043003"/>
    <lineage>
        <taxon>Eukaryota</taxon>
        <taxon>Fungi</taxon>
        <taxon>Dikarya</taxon>
        <taxon>Ascomycota</taxon>
        <taxon>Pezizomycotina</taxon>
        <taxon>Dothideomycetes</taxon>
        <taxon>Dothideomycetidae</taxon>
        <taxon>Dothideales</taxon>
        <taxon>Saccotheciaceae</taxon>
        <taxon>Aureobasidium</taxon>
    </lineage>
</organism>
<evidence type="ECO:0000256" key="1">
    <source>
        <dbReference type="SAM" id="SignalP"/>
    </source>
</evidence>
<feature type="chain" id="PRO_5001701166" evidence="1">
    <location>
        <begin position="26"/>
        <end position="126"/>
    </location>
</feature>
<name>A0A074W584_AURM1</name>
<gene>
    <name evidence="2" type="ORF">M437DRAFT_81198</name>
</gene>
<dbReference type="Proteomes" id="UP000030672">
    <property type="component" value="Unassembled WGS sequence"/>
</dbReference>